<dbReference type="AlphaFoldDB" id="A0A8J9T4B6"/>
<proteinExistence type="predicted"/>
<feature type="chain" id="PRO_5035419575" evidence="1">
    <location>
        <begin position="18"/>
        <end position="223"/>
    </location>
</feature>
<gene>
    <name evidence="2" type="ORF">PTTT1_LOCUS44414</name>
</gene>
<accession>A0A8J9T4B6</accession>
<dbReference type="OMA" id="DANADWQ"/>
<evidence type="ECO:0000256" key="1">
    <source>
        <dbReference type="SAM" id="SignalP"/>
    </source>
</evidence>
<reference evidence="2" key="1">
    <citation type="submission" date="2022-02" db="EMBL/GenBank/DDBJ databases">
        <authorList>
            <person name="Giguere J D."/>
        </authorList>
    </citation>
    <scope>NUCLEOTIDE SEQUENCE</scope>
    <source>
        <strain evidence="2">CCAP 1055/1</strain>
    </source>
</reference>
<dbReference type="Proteomes" id="UP000836788">
    <property type="component" value="Chromosome 5"/>
</dbReference>
<name>A0A8J9T4B6_PHATR</name>
<protein>
    <submittedName>
        <fullName evidence="2">Uncharacterized protein</fullName>
    </submittedName>
</protein>
<sequence length="223" mass="23695">MKLSIIALITSLGCASAFQPATFVRPKTTALSMGFDLSGNSWKPDSEKMGSTDTGDYFPEGYNKDEEVAFSSGMMGSQAMLNSEHDGPQLPGLENVGADAIMMGGIEQSSEIPAGMEFIPSSVPDGEYLINVAASSSGSEMAVSVKSPCMTFEDFFAAFSTDSHPSFSVTPQAGRMDRRSGEPTEFKVKCEPNGASGDLTGRLVINLPEDNSKLTYTFVAKSF</sequence>
<evidence type="ECO:0000313" key="2">
    <source>
        <dbReference type="EMBL" id="CAG9290314.1"/>
    </source>
</evidence>
<organism evidence="2">
    <name type="scientific">Phaeodactylum tricornutum</name>
    <name type="common">Diatom</name>
    <dbReference type="NCBI Taxonomy" id="2850"/>
    <lineage>
        <taxon>Eukaryota</taxon>
        <taxon>Sar</taxon>
        <taxon>Stramenopiles</taxon>
        <taxon>Ochrophyta</taxon>
        <taxon>Bacillariophyta</taxon>
        <taxon>Bacillariophyceae</taxon>
        <taxon>Bacillariophycidae</taxon>
        <taxon>Naviculales</taxon>
        <taxon>Phaeodactylaceae</taxon>
        <taxon>Phaeodactylum</taxon>
    </lineage>
</organism>
<dbReference type="EMBL" id="OU594946">
    <property type="protein sequence ID" value="CAG9290314.1"/>
    <property type="molecule type" value="Genomic_DNA"/>
</dbReference>
<keyword evidence="1" id="KW-0732">Signal</keyword>
<feature type="signal peptide" evidence="1">
    <location>
        <begin position="1"/>
        <end position="17"/>
    </location>
</feature>